<name>A0A4P6ELC0_9MICO</name>
<dbReference type="KEGG" id="xyl:ET495_09540"/>
<evidence type="ECO:0000256" key="1">
    <source>
        <dbReference type="SAM" id="MobiDB-lite"/>
    </source>
</evidence>
<keyword evidence="2" id="KW-0812">Transmembrane</keyword>
<feature type="region of interest" description="Disordered" evidence="1">
    <location>
        <begin position="1"/>
        <end position="34"/>
    </location>
</feature>
<feature type="compositionally biased region" description="Polar residues" evidence="1">
    <location>
        <begin position="15"/>
        <end position="34"/>
    </location>
</feature>
<dbReference type="AlphaFoldDB" id="A0A4P6ELC0"/>
<proteinExistence type="predicted"/>
<evidence type="ECO:0000313" key="3">
    <source>
        <dbReference type="EMBL" id="QAY63454.1"/>
    </source>
</evidence>
<keyword evidence="2" id="KW-0472">Membrane</keyword>
<evidence type="ECO:0000313" key="4">
    <source>
        <dbReference type="Proteomes" id="UP000291758"/>
    </source>
</evidence>
<dbReference type="RefSeq" id="WP_129204549.1">
    <property type="nucleotide sequence ID" value="NZ_CP035495.1"/>
</dbReference>
<feature type="compositionally biased region" description="Low complexity" evidence="1">
    <location>
        <begin position="128"/>
        <end position="144"/>
    </location>
</feature>
<keyword evidence="4" id="KW-1185">Reference proteome</keyword>
<dbReference type="Proteomes" id="UP000291758">
    <property type="component" value="Chromosome"/>
</dbReference>
<feature type="compositionally biased region" description="Polar residues" evidence="1">
    <location>
        <begin position="170"/>
        <end position="184"/>
    </location>
</feature>
<dbReference type="EMBL" id="CP035495">
    <property type="protein sequence ID" value="QAY63454.1"/>
    <property type="molecule type" value="Genomic_DNA"/>
</dbReference>
<organism evidence="3 4">
    <name type="scientific">Xylanimonas allomyrinae</name>
    <dbReference type="NCBI Taxonomy" id="2509459"/>
    <lineage>
        <taxon>Bacteria</taxon>
        <taxon>Bacillati</taxon>
        <taxon>Actinomycetota</taxon>
        <taxon>Actinomycetes</taxon>
        <taxon>Micrococcales</taxon>
        <taxon>Promicromonosporaceae</taxon>
        <taxon>Xylanimonas</taxon>
    </lineage>
</organism>
<reference evidence="3 4" key="1">
    <citation type="submission" date="2019-01" db="EMBL/GenBank/DDBJ databases">
        <title>Genome sequencing of strain 2JSPR-7.</title>
        <authorList>
            <person name="Heo J."/>
            <person name="Kim S.-J."/>
            <person name="Kim J.-S."/>
            <person name="Hong S.-B."/>
            <person name="Kwon S.-W."/>
        </authorList>
    </citation>
    <scope>NUCLEOTIDE SEQUENCE [LARGE SCALE GENOMIC DNA]</scope>
    <source>
        <strain evidence="3 4">2JSPR-7</strain>
    </source>
</reference>
<sequence length="304" mass="30565">MSEQLVPPTPGTGHSPASNGPASNGPASNGPASNGPASNGLATAGFVLGLIGLVLCLIPIVNNVAFPLAGLGLVFGVIGLLKARKGAPKKGLAIAAIVLSVLAGVGVFASQSFYGKVLDDVSDSLADTPTASTDDAGATDAGPAGDDEAAEPSTPEAGDDAAADDGAPSGTRQNPYPVGTQVTSTDWTITLGTPREAWGEIQAANQFNTAPDDGMEYWIVPLTGTFTGDQPSTPWVDLSVRFVGDDNVTYDGTCGVVPDSLIDVAELYAGAELSANACVAVPAGAPGLFTLRTSLFGDQVFFTR</sequence>
<feature type="transmembrane region" description="Helical" evidence="2">
    <location>
        <begin position="41"/>
        <end position="60"/>
    </location>
</feature>
<protein>
    <submittedName>
        <fullName evidence="3">DUF4190 domain-containing protein</fullName>
    </submittedName>
</protein>
<keyword evidence="2" id="KW-1133">Transmembrane helix</keyword>
<evidence type="ECO:0000256" key="2">
    <source>
        <dbReference type="SAM" id="Phobius"/>
    </source>
</evidence>
<gene>
    <name evidence="3" type="ORF">ET495_09540</name>
</gene>
<feature type="region of interest" description="Disordered" evidence="1">
    <location>
        <begin position="128"/>
        <end position="184"/>
    </location>
</feature>
<feature type="transmembrane region" description="Helical" evidence="2">
    <location>
        <begin position="66"/>
        <end position="83"/>
    </location>
</feature>
<feature type="transmembrane region" description="Helical" evidence="2">
    <location>
        <begin position="92"/>
        <end position="114"/>
    </location>
</feature>
<accession>A0A4P6ELC0</accession>
<dbReference type="OrthoDB" id="4424518at2"/>